<dbReference type="NCBIfam" id="NF011470">
    <property type="entry name" value="PRK14887.1"/>
    <property type="match status" value="1"/>
</dbReference>
<evidence type="ECO:0000313" key="3">
    <source>
        <dbReference type="Proteomes" id="UP000050320"/>
    </source>
</evidence>
<evidence type="ECO:0000313" key="4">
    <source>
        <dbReference type="Proteomes" id="UP000050515"/>
    </source>
</evidence>
<dbReference type="PATRIC" id="fig|507754.4.peg.866"/>
<dbReference type="Proteomes" id="UP000050320">
    <property type="component" value="Unassembled WGS sequence"/>
</dbReference>
<dbReference type="Proteomes" id="UP000050515">
    <property type="component" value="Unassembled WGS sequence"/>
</dbReference>
<reference evidence="1 4" key="1">
    <citation type="submission" date="2015-09" db="EMBL/GenBank/DDBJ databases">
        <title>Draft genome sequence of Acidiplasma aeolicum DSM 18409.</title>
        <authorList>
            <person name="Hemp J."/>
        </authorList>
    </citation>
    <scope>NUCLEOTIDE SEQUENCE [LARGE SCALE GENOMIC DNA]</scope>
    <source>
        <strain evidence="1 4">V</strain>
    </source>
</reference>
<accession>A0A0Q0WEI2</accession>
<dbReference type="EMBL" id="LKBG01000277">
    <property type="protein sequence ID" value="KQB33785.1"/>
    <property type="molecule type" value="Genomic_DNA"/>
</dbReference>
<gene>
    <name evidence="2" type="ORF">AOG54_06490</name>
    <name evidence="1" type="ORF">SE19_01225</name>
</gene>
<name>A0A0Q0WEI2_9ARCH</name>
<reference evidence="2 3" key="2">
    <citation type="submission" date="2015-09" db="EMBL/GenBank/DDBJ databases">
        <title>Heavy metals and arsenic resistance mechanisms in polyextremophilic archaea of the family Ferroplasmaceae.</title>
        <authorList>
            <person name="Bulaev A.G."/>
            <person name="Kanygina A.V."/>
        </authorList>
    </citation>
    <scope>NUCLEOTIDE SEQUENCE [LARGE SCALE GENOMIC DNA]</scope>
    <source>
        <strain evidence="2 3">VT</strain>
    </source>
</reference>
<comment type="caution">
    <text evidence="2">The sequence shown here is derived from an EMBL/GenBank/DDBJ whole genome shotgun (WGS) entry which is preliminary data.</text>
</comment>
<proteinExistence type="predicted"/>
<keyword evidence="3" id="KW-1185">Reference proteome</keyword>
<evidence type="ECO:0000313" key="1">
    <source>
        <dbReference type="EMBL" id="KPV47397.1"/>
    </source>
</evidence>
<dbReference type="EMBL" id="LJCQ01000076">
    <property type="protein sequence ID" value="KPV47397.1"/>
    <property type="molecule type" value="Genomic_DNA"/>
</dbReference>
<sequence length="71" mass="8606">MEIELEIEEENSSILYDILNPDNDQNIDMTVNKKKLNIKIKNLELKSIYSLPDDFLRNYEVFYKIYYNLKI</sequence>
<protein>
    <submittedName>
        <fullName evidence="2">Uncharacterized protein</fullName>
    </submittedName>
</protein>
<evidence type="ECO:0000313" key="2">
    <source>
        <dbReference type="EMBL" id="KQB33785.1"/>
    </source>
</evidence>
<dbReference type="AlphaFoldDB" id="A0A0Q0WEI2"/>
<dbReference type="RefSeq" id="WP_054963872.1">
    <property type="nucleotide sequence ID" value="NZ_LJCQ01000076.1"/>
</dbReference>
<organism evidence="2 3">
    <name type="scientific">Acidiplasma aeolicum</name>
    <dbReference type="NCBI Taxonomy" id="507754"/>
    <lineage>
        <taxon>Archaea</taxon>
        <taxon>Methanobacteriati</taxon>
        <taxon>Thermoplasmatota</taxon>
        <taxon>Thermoplasmata</taxon>
        <taxon>Thermoplasmatales</taxon>
        <taxon>Ferroplasmaceae</taxon>
        <taxon>Acidiplasma</taxon>
    </lineage>
</organism>